<evidence type="ECO:0000313" key="2">
    <source>
        <dbReference type="Proteomes" id="UP000285613"/>
    </source>
</evidence>
<accession>A0AAQ0LVG5</accession>
<gene>
    <name evidence="1" type="ORF">DWZ91_04165</name>
</gene>
<dbReference type="Proteomes" id="UP000285613">
    <property type="component" value="Unassembled WGS sequence"/>
</dbReference>
<comment type="caution">
    <text evidence="1">The sequence shown here is derived from an EMBL/GenBank/DDBJ whole genome shotgun (WGS) entry which is preliminary data.</text>
</comment>
<proteinExistence type="predicted"/>
<evidence type="ECO:0000313" key="1">
    <source>
        <dbReference type="EMBL" id="RHL97186.1"/>
    </source>
</evidence>
<protein>
    <submittedName>
        <fullName evidence="1">Uncharacterized protein</fullName>
    </submittedName>
</protein>
<dbReference type="EMBL" id="QRPH01000002">
    <property type="protein sequence ID" value="RHL97186.1"/>
    <property type="molecule type" value="Genomic_DNA"/>
</dbReference>
<sequence length="129" mass="14397">MKPGERLEWNMTRDESLVFGSTMSDFKFLLEHEVSVLEIALAAVSFEDCSLDGSVPLDRVVVAYDYWLGALDALHPGHDFRRFGLSDLELSDDDLLGRLLSTVLFDDGGSCRFIRSVVAVVNGYRAHRG</sequence>
<reference evidence="1 2" key="1">
    <citation type="submission" date="2018-08" db="EMBL/GenBank/DDBJ databases">
        <title>A genome reference for cultivated species of the human gut microbiota.</title>
        <authorList>
            <person name="Zou Y."/>
            <person name="Xue W."/>
            <person name="Luo G."/>
        </authorList>
    </citation>
    <scope>NUCLEOTIDE SEQUENCE [LARGE SCALE GENOMIC DNA]</scope>
    <source>
        <strain evidence="1 2">AF36-12AT</strain>
    </source>
</reference>
<organism evidence="1 2">
    <name type="scientific">Bifidobacterium pseudocatenulatum</name>
    <dbReference type="NCBI Taxonomy" id="28026"/>
    <lineage>
        <taxon>Bacteria</taxon>
        <taxon>Bacillati</taxon>
        <taxon>Actinomycetota</taxon>
        <taxon>Actinomycetes</taxon>
        <taxon>Bifidobacteriales</taxon>
        <taxon>Bifidobacteriaceae</taxon>
        <taxon>Bifidobacterium</taxon>
    </lineage>
</organism>
<name>A0AAQ0LVG5_BIFPS</name>
<dbReference type="AlphaFoldDB" id="A0AAQ0LVG5"/>